<sequence>MFVFQAPLVGDNVSDTIQFEGWDNDTNCRLCARYREDVIEVTAMDFFDALCRIRETLGRDGFHPLCSGASLDVYPTGSTRKRSRGLLAYHLTMGRAITEFDLVLVFDGLAVIPATVPEQRDYYDQWLQSVP</sequence>
<keyword evidence="2" id="KW-1185">Reference proteome</keyword>
<protein>
    <submittedName>
        <fullName evidence="1">Uncharacterized protein</fullName>
    </submittedName>
</protein>
<organism evidence="1 2">
    <name type="scientific">Cupriavidus malaysiensis</name>
    <dbReference type="NCBI Taxonomy" id="367825"/>
    <lineage>
        <taxon>Bacteria</taxon>
        <taxon>Pseudomonadati</taxon>
        <taxon>Pseudomonadota</taxon>
        <taxon>Betaproteobacteria</taxon>
        <taxon>Burkholderiales</taxon>
        <taxon>Burkholderiaceae</taxon>
        <taxon>Cupriavidus</taxon>
    </lineage>
</organism>
<dbReference type="Proteomes" id="UP000177515">
    <property type="component" value="Chromosome 1"/>
</dbReference>
<dbReference type="EMBL" id="CP017754">
    <property type="protein sequence ID" value="AOZ06015.1"/>
    <property type="molecule type" value="Genomic_DNA"/>
</dbReference>
<name>A0ABN4TLI7_9BURK</name>
<accession>A0ABN4TLI7</accession>
<reference evidence="1 2" key="1">
    <citation type="submission" date="2016-10" db="EMBL/GenBank/DDBJ databases">
        <title>Complete genome sequences of three Cupriavidus strains isolated from various Malaysian environments.</title>
        <authorList>
            <person name="Abdullah A.A.-A."/>
            <person name="Shafie N.A.H."/>
            <person name="Lau N.S."/>
        </authorList>
    </citation>
    <scope>NUCLEOTIDE SEQUENCE [LARGE SCALE GENOMIC DNA]</scope>
    <source>
        <strain evidence="1 2">USMAA1020</strain>
    </source>
</reference>
<proteinExistence type="predicted"/>
<gene>
    <name evidence="1" type="ORF">BKK80_09360</name>
</gene>
<evidence type="ECO:0000313" key="2">
    <source>
        <dbReference type="Proteomes" id="UP000177515"/>
    </source>
</evidence>
<evidence type="ECO:0000313" key="1">
    <source>
        <dbReference type="EMBL" id="AOZ06015.1"/>
    </source>
</evidence>
<dbReference type="RefSeq" id="WP_071012235.1">
    <property type="nucleotide sequence ID" value="NZ_CP017754.1"/>
</dbReference>